<keyword evidence="3 4" id="KW-0288">FMN</keyword>
<dbReference type="GO" id="GO:0004633">
    <property type="term" value="F:phosphopantothenoylcysteine decarboxylase activity"/>
    <property type="evidence" value="ECO:0007669"/>
    <property type="project" value="UniProtKB-UniRule"/>
</dbReference>
<evidence type="ECO:0000256" key="3">
    <source>
        <dbReference type="HAMAP-Rule" id="MF_02225"/>
    </source>
</evidence>
<feature type="binding site" evidence="3">
    <location>
        <position position="276"/>
    </location>
    <ligand>
        <name>CTP</name>
        <dbReference type="ChEBI" id="CHEBI:37563"/>
    </ligand>
</feature>
<feature type="region of interest" description="Phosphopantothenoylcysteine decarboxylase" evidence="3">
    <location>
        <begin position="1"/>
        <end position="188"/>
    </location>
</feature>
<feature type="binding site" evidence="3">
    <location>
        <position position="341"/>
    </location>
    <ligand>
        <name>CTP</name>
        <dbReference type="ChEBI" id="CHEBI:37563"/>
    </ligand>
</feature>
<dbReference type="GO" id="GO:0010181">
    <property type="term" value="F:FMN binding"/>
    <property type="evidence" value="ECO:0007669"/>
    <property type="project" value="UniProtKB-UniRule"/>
</dbReference>
<evidence type="ECO:0000256" key="4">
    <source>
        <dbReference type="RuleBase" id="RU364078"/>
    </source>
</evidence>
<dbReference type="HOGENOM" id="CLU_033319_0_1_5"/>
<dbReference type="InterPro" id="IPR035929">
    <property type="entry name" value="CoaB-like_sf"/>
</dbReference>
<comment type="cofactor">
    <cofactor evidence="3">
        <name>Mg(2+)</name>
        <dbReference type="ChEBI" id="CHEBI:18420"/>
    </cofactor>
</comment>
<dbReference type="EC" id="4.1.1.36" evidence="3"/>
<dbReference type="UniPathway" id="UPA00241">
    <property type="reaction ID" value="UER00353"/>
</dbReference>
<gene>
    <name evidence="3" type="primary">coaBC</name>
    <name evidence="7" type="ORF">P73_3823</name>
</gene>
<dbReference type="GO" id="GO:0004632">
    <property type="term" value="F:phosphopantothenate--cysteine ligase activity"/>
    <property type="evidence" value="ECO:0007669"/>
    <property type="project" value="UniProtKB-UniRule"/>
</dbReference>
<comment type="catalytic activity">
    <reaction evidence="3 4">
        <text>(R)-4'-phosphopantothenate + L-cysteine + CTP = N-[(R)-4-phosphopantothenoyl]-L-cysteine + CMP + diphosphate + H(+)</text>
        <dbReference type="Rhea" id="RHEA:19397"/>
        <dbReference type="ChEBI" id="CHEBI:10986"/>
        <dbReference type="ChEBI" id="CHEBI:15378"/>
        <dbReference type="ChEBI" id="CHEBI:33019"/>
        <dbReference type="ChEBI" id="CHEBI:35235"/>
        <dbReference type="ChEBI" id="CHEBI:37563"/>
        <dbReference type="ChEBI" id="CHEBI:59458"/>
        <dbReference type="ChEBI" id="CHEBI:60377"/>
        <dbReference type="EC" id="6.3.2.5"/>
    </reaction>
</comment>
<dbReference type="InterPro" id="IPR005252">
    <property type="entry name" value="CoaBC"/>
</dbReference>
<dbReference type="InterPro" id="IPR007085">
    <property type="entry name" value="DNA/pantothenate-metab_flavo_C"/>
</dbReference>
<organism evidence="7 8">
    <name type="scientific">Celeribacter indicus</name>
    <dbReference type="NCBI Taxonomy" id="1208324"/>
    <lineage>
        <taxon>Bacteria</taxon>
        <taxon>Pseudomonadati</taxon>
        <taxon>Pseudomonadota</taxon>
        <taxon>Alphaproteobacteria</taxon>
        <taxon>Rhodobacterales</taxon>
        <taxon>Roseobacteraceae</taxon>
        <taxon>Celeribacter</taxon>
    </lineage>
</organism>
<keyword evidence="1 3" id="KW-0210">Decarboxylase</keyword>
<keyword evidence="3 4" id="KW-0285">Flavoprotein</keyword>
<feature type="binding site" evidence="3">
    <location>
        <position position="337"/>
    </location>
    <ligand>
        <name>CTP</name>
        <dbReference type="ChEBI" id="CHEBI:37563"/>
    </ligand>
</feature>
<dbReference type="Gene3D" id="3.40.50.10300">
    <property type="entry name" value="CoaB-like"/>
    <property type="match status" value="1"/>
</dbReference>
<keyword evidence="3" id="KW-0460">Magnesium</keyword>
<keyword evidence="2 3" id="KW-0456">Lyase</keyword>
<feature type="binding site" evidence="3">
    <location>
        <position position="286"/>
    </location>
    <ligand>
        <name>CTP</name>
        <dbReference type="ChEBI" id="CHEBI:37563"/>
    </ligand>
</feature>
<evidence type="ECO:0000259" key="6">
    <source>
        <dbReference type="Pfam" id="PF04127"/>
    </source>
</evidence>
<dbReference type="Proteomes" id="UP000031521">
    <property type="component" value="Chromosome"/>
</dbReference>
<comment type="catalytic activity">
    <reaction evidence="3 4">
        <text>N-[(R)-4-phosphopantothenoyl]-L-cysteine + H(+) = (R)-4'-phosphopantetheine + CO2</text>
        <dbReference type="Rhea" id="RHEA:16793"/>
        <dbReference type="ChEBI" id="CHEBI:15378"/>
        <dbReference type="ChEBI" id="CHEBI:16526"/>
        <dbReference type="ChEBI" id="CHEBI:59458"/>
        <dbReference type="ChEBI" id="CHEBI:61723"/>
        <dbReference type="EC" id="4.1.1.36"/>
    </reaction>
</comment>
<keyword evidence="8" id="KW-1185">Reference proteome</keyword>
<dbReference type="AlphaFoldDB" id="A0A0B5DYL8"/>
<comment type="cofactor">
    <cofactor evidence="3">
        <name>FMN</name>
        <dbReference type="ChEBI" id="CHEBI:58210"/>
    </cofactor>
    <text evidence="3">Binds 1 FMN per subunit.</text>
</comment>
<protein>
    <recommendedName>
        <fullName evidence="3">Coenzyme A biosynthesis bifunctional protein CoaBC</fullName>
    </recommendedName>
    <alternativeName>
        <fullName evidence="3">DNA/pantothenate metabolism flavoprotein</fullName>
    </alternativeName>
    <alternativeName>
        <fullName evidence="3">Phosphopantothenoylcysteine synthetase/decarboxylase</fullName>
        <shortName evidence="3">PPCS-PPCDC</shortName>
    </alternativeName>
    <domain>
        <recommendedName>
            <fullName evidence="3">Phosphopantothenoylcysteine decarboxylase</fullName>
            <shortName evidence="3">PPC decarboxylase</shortName>
            <shortName evidence="3">PPC-DC</shortName>
            <ecNumber evidence="3">4.1.1.36</ecNumber>
        </recommendedName>
        <alternativeName>
            <fullName evidence="3">CoaC</fullName>
        </alternativeName>
    </domain>
    <domain>
        <recommendedName>
            <fullName evidence="3">Phosphopantothenate--cysteine ligase</fullName>
            <ecNumber evidence="3">6.3.2.5</ecNumber>
        </recommendedName>
        <alternativeName>
            <fullName evidence="3">CoaB</fullName>
        </alternativeName>
        <alternativeName>
            <fullName evidence="3">Phosphopantothenoylcysteine synthetase</fullName>
            <shortName evidence="3">PPC synthetase</shortName>
            <shortName evidence="3">PPC-S</shortName>
        </alternativeName>
    </domain>
</protein>
<comment type="similarity">
    <text evidence="3 4">In the N-terminal section; belongs to the HFCD (homo-oligomeric flavin containing Cys decarboxylase) superfamily.</text>
</comment>
<name>A0A0B5DYL8_9RHOB</name>
<dbReference type="KEGG" id="cid:P73_3823"/>
<dbReference type="InterPro" id="IPR003382">
    <property type="entry name" value="Flavoprotein"/>
</dbReference>
<comment type="pathway">
    <text evidence="3 4">Cofactor biosynthesis; coenzyme A biosynthesis; CoA from (R)-pantothenate: step 3/5.</text>
</comment>
<dbReference type="GO" id="GO:0046872">
    <property type="term" value="F:metal ion binding"/>
    <property type="evidence" value="ECO:0007669"/>
    <property type="project" value="UniProtKB-KW"/>
</dbReference>
<keyword evidence="3" id="KW-0511">Multifunctional enzyme</keyword>
<feature type="domain" description="DNA/pantothenate metabolism flavoprotein C-terminal" evidence="6">
    <location>
        <begin position="184"/>
        <end position="394"/>
    </location>
</feature>
<dbReference type="EMBL" id="CP004393">
    <property type="protein sequence ID" value="AJE48538.1"/>
    <property type="molecule type" value="Genomic_DNA"/>
</dbReference>
<comment type="similarity">
    <text evidence="3 4">In the C-terminal section; belongs to the PPC synthetase family.</text>
</comment>
<feature type="active site" description="Proton donor" evidence="3">
    <location>
        <position position="157"/>
    </location>
</feature>
<evidence type="ECO:0000313" key="8">
    <source>
        <dbReference type="Proteomes" id="UP000031521"/>
    </source>
</evidence>
<feature type="region of interest" description="Phosphopantothenate--cysteine ligase" evidence="3">
    <location>
        <begin position="189"/>
        <end position="399"/>
    </location>
</feature>
<dbReference type="GO" id="GO:0015941">
    <property type="term" value="P:pantothenate catabolic process"/>
    <property type="evidence" value="ECO:0007669"/>
    <property type="project" value="InterPro"/>
</dbReference>
<dbReference type="Pfam" id="PF02441">
    <property type="entry name" value="Flavoprotein"/>
    <property type="match status" value="1"/>
</dbReference>
<dbReference type="NCBIfam" id="TIGR00521">
    <property type="entry name" value="coaBC_dfp"/>
    <property type="match status" value="1"/>
</dbReference>
<sequence>MLNGKTILLIIGGGIAAYKSLDLMRRLRDQGARVVPVLTRAAEEFVTPLSVSALAAEKVYRDLFDLTDEAEMGHIQLSRAADLVVVAPATADLLAKMANGFAGDLASTLLMATDTPVLVAPAMNVRMWEHPAMQRNIATLRGDGVRVVGPEEGAMACGEFGPGRLSEVPDILGAIRATLAEGPLSGRHVLVTSGPTHEPIDPVRYIANRSSGAQGAAIAAALRDLGARVSFVTGPARVPPPAGVEVIAVETAREMKAAVEAALPADAAVFAAAVADWRVTAEKAGKIKKEQGKLPVLDFSENPDILAQVSRMAEGRPRLVIGFAAETDDVIAHATAKRARKGCDWIVANDVSPATGIMGGTENAVTLITERGADAWPRMTKEQVARQLALRIADHLSQH</sequence>
<dbReference type="PANTHER" id="PTHR14359:SF6">
    <property type="entry name" value="PHOSPHOPANTOTHENOYLCYSTEINE DECARBOXYLASE"/>
    <property type="match status" value="1"/>
</dbReference>
<dbReference type="GO" id="GO:0015937">
    <property type="term" value="P:coenzyme A biosynthetic process"/>
    <property type="evidence" value="ECO:0007669"/>
    <property type="project" value="UniProtKB-UniRule"/>
</dbReference>
<dbReference type="Gene3D" id="3.40.50.1950">
    <property type="entry name" value="Flavin prenyltransferase-like"/>
    <property type="match status" value="1"/>
</dbReference>
<comment type="caution">
    <text evidence="3">Lacks conserved residue(s) required for the propagation of feature annotation.</text>
</comment>
<keyword evidence="3" id="KW-0479">Metal-binding</keyword>
<comment type="function">
    <text evidence="4">Catalyzes two steps in the biosynthesis of coenzyme A. In the first step cysteine is conjugated to 4'-phosphopantothenate to form 4-phosphopantothenoylcysteine, in the latter compound is decarboxylated to form 4'-phosphopantotheine.</text>
</comment>
<dbReference type="Pfam" id="PF04127">
    <property type="entry name" value="DFP"/>
    <property type="match status" value="1"/>
</dbReference>
<feature type="binding site" evidence="3">
    <location>
        <begin position="303"/>
        <end position="306"/>
    </location>
    <ligand>
        <name>CTP</name>
        <dbReference type="ChEBI" id="CHEBI:37563"/>
    </ligand>
</feature>
<evidence type="ECO:0000256" key="1">
    <source>
        <dbReference type="ARBA" id="ARBA00022793"/>
    </source>
</evidence>
<dbReference type="HAMAP" id="MF_02225">
    <property type="entry name" value="CoaBC"/>
    <property type="match status" value="1"/>
</dbReference>
<proteinExistence type="inferred from homology"/>
<dbReference type="STRING" id="1208324.P73_3823"/>
<evidence type="ECO:0000313" key="7">
    <source>
        <dbReference type="EMBL" id="AJE48538.1"/>
    </source>
</evidence>
<keyword evidence="3 4" id="KW-0436">Ligase</keyword>
<dbReference type="SUPFAM" id="SSF102645">
    <property type="entry name" value="CoaB-like"/>
    <property type="match status" value="1"/>
</dbReference>
<comment type="function">
    <text evidence="3">Catalyzes two sequential steps in the biosynthesis of coenzyme A. In the first step cysteine is conjugated to 4'-phosphopantothenate to form 4-phosphopantothenoylcysteine. In the second step the latter compound is decarboxylated to form 4'-phosphopantotheine.</text>
</comment>
<feature type="binding site" evidence="3">
    <location>
        <position position="323"/>
    </location>
    <ligand>
        <name>CTP</name>
        <dbReference type="ChEBI" id="CHEBI:37563"/>
    </ligand>
</feature>
<dbReference type="InterPro" id="IPR036551">
    <property type="entry name" value="Flavin_trans-like"/>
</dbReference>
<feature type="domain" description="Flavoprotein" evidence="5">
    <location>
        <begin position="5"/>
        <end position="177"/>
    </location>
</feature>
<evidence type="ECO:0000256" key="2">
    <source>
        <dbReference type="ARBA" id="ARBA00023239"/>
    </source>
</evidence>
<dbReference type="RefSeq" id="WP_043870843.1">
    <property type="nucleotide sequence ID" value="NZ_CP004393.1"/>
</dbReference>
<dbReference type="EC" id="6.3.2.5" evidence="3"/>
<comment type="pathway">
    <text evidence="3 4">Cofactor biosynthesis; coenzyme A biosynthesis; CoA from (R)-pantothenate: step 2/5.</text>
</comment>
<dbReference type="SUPFAM" id="SSF52507">
    <property type="entry name" value="Homo-oligomeric flavin-containing Cys decarboxylases, HFCD"/>
    <property type="match status" value="1"/>
</dbReference>
<dbReference type="GO" id="GO:0071513">
    <property type="term" value="C:phosphopantothenoylcysteine decarboxylase complex"/>
    <property type="evidence" value="ECO:0007669"/>
    <property type="project" value="TreeGrafter"/>
</dbReference>
<dbReference type="PANTHER" id="PTHR14359">
    <property type="entry name" value="HOMO-OLIGOMERIC FLAVIN CONTAINING CYS DECARBOXYLASE FAMILY"/>
    <property type="match status" value="1"/>
</dbReference>
<evidence type="ECO:0000259" key="5">
    <source>
        <dbReference type="Pfam" id="PF02441"/>
    </source>
</evidence>
<dbReference type="OrthoDB" id="9802554at2"/>
<reference evidence="7 8" key="1">
    <citation type="journal article" date="2014" name="Int. J. Syst. Evol. Microbiol.">
        <title>Celeribacter indicus sp. nov., a polycyclic aromatic hydrocarbon-degrading bacterium from deep-sea sediment and reclassification of Huaishuia halophila as Celeribacter halophilus comb. nov.</title>
        <authorList>
            <person name="Lai Q."/>
            <person name="Cao J."/>
            <person name="Yuan J."/>
            <person name="Li F."/>
            <person name="Shao Z."/>
        </authorList>
    </citation>
    <scope>NUCLEOTIDE SEQUENCE [LARGE SCALE GENOMIC DNA]</scope>
    <source>
        <strain evidence="7">P73</strain>
    </source>
</reference>
<accession>A0A0B5DYL8</accession>